<protein>
    <submittedName>
        <fullName evidence="2">Uncharacterized protein</fullName>
    </submittedName>
</protein>
<organism evidence="2 3">
    <name type="scientific">Pleurodeles waltl</name>
    <name type="common">Iberian ribbed newt</name>
    <dbReference type="NCBI Taxonomy" id="8319"/>
    <lineage>
        <taxon>Eukaryota</taxon>
        <taxon>Metazoa</taxon>
        <taxon>Chordata</taxon>
        <taxon>Craniata</taxon>
        <taxon>Vertebrata</taxon>
        <taxon>Euteleostomi</taxon>
        <taxon>Amphibia</taxon>
        <taxon>Batrachia</taxon>
        <taxon>Caudata</taxon>
        <taxon>Salamandroidea</taxon>
        <taxon>Salamandridae</taxon>
        <taxon>Pleurodelinae</taxon>
        <taxon>Pleurodeles</taxon>
    </lineage>
</organism>
<evidence type="ECO:0000313" key="3">
    <source>
        <dbReference type="Proteomes" id="UP001066276"/>
    </source>
</evidence>
<keyword evidence="3" id="KW-1185">Reference proteome</keyword>
<dbReference type="Proteomes" id="UP001066276">
    <property type="component" value="Chromosome 3_1"/>
</dbReference>
<proteinExistence type="predicted"/>
<evidence type="ECO:0000313" key="2">
    <source>
        <dbReference type="EMBL" id="KAJ1184621.1"/>
    </source>
</evidence>
<dbReference type="EMBL" id="JANPWB010000005">
    <property type="protein sequence ID" value="KAJ1184621.1"/>
    <property type="molecule type" value="Genomic_DNA"/>
</dbReference>
<gene>
    <name evidence="2" type="ORF">NDU88_001424</name>
</gene>
<evidence type="ECO:0000256" key="1">
    <source>
        <dbReference type="SAM" id="MobiDB-lite"/>
    </source>
</evidence>
<feature type="region of interest" description="Disordered" evidence="1">
    <location>
        <begin position="57"/>
        <end position="77"/>
    </location>
</feature>
<feature type="compositionally biased region" description="Basic residues" evidence="1">
    <location>
        <begin position="62"/>
        <end position="71"/>
    </location>
</feature>
<name>A0AAV7U7J0_PLEWA</name>
<dbReference type="AlphaFoldDB" id="A0AAV7U7J0"/>
<comment type="caution">
    <text evidence="2">The sequence shown here is derived from an EMBL/GenBank/DDBJ whole genome shotgun (WGS) entry which is preliminary data.</text>
</comment>
<sequence length="77" mass="8507">MPAAGVSHFAPAPGERSLCCAFLVLGRLPFVRSRSPDRALWAGSQPRVQIQQRILQVEGGRRRAAASRRRPERSTPD</sequence>
<accession>A0AAV7U7J0</accession>
<reference evidence="2" key="1">
    <citation type="journal article" date="2022" name="bioRxiv">
        <title>Sequencing and chromosome-scale assembly of the giantPleurodeles waltlgenome.</title>
        <authorList>
            <person name="Brown T."/>
            <person name="Elewa A."/>
            <person name="Iarovenko S."/>
            <person name="Subramanian E."/>
            <person name="Araus A.J."/>
            <person name="Petzold A."/>
            <person name="Susuki M."/>
            <person name="Suzuki K.-i.T."/>
            <person name="Hayashi T."/>
            <person name="Toyoda A."/>
            <person name="Oliveira C."/>
            <person name="Osipova E."/>
            <person name="Leigh N.D."/>
            <person name="Simon A."/>
            <person name="Yun M.H."/>
        </authorList>
    </citation>
    <scope>NUCLEOTIDE SEQUENCE</scope>
    <source>
        <strain evidence="2">20211129_DDA</strain>
        <tissue evidence="2">Liver</tissue>
    </source>
</reference>